<proteinExistence type="predicted"/>
<dbReference type="OrthoDB" id="2520703at2759"/>
<evidence type="ECO:0000313" key="3">
    <source>
        <dbReference type="Proteomes" id="UP000730481"/>
    </source>
</evidence>
<keyword evidence="3" id="KW-1185">Reference proteome</keyword>
<name>A0A9P5A522_9HYPO</name>
<evidence type="ECO:0000313" key="2">
    <source>
        <dbReference type="EMBL" id="KAF4332086.1"/>
    </source>
</evidence>
<gene>
    <name evidence="2" type="ORF">FBEOM_14123</name>
</gene>
<evidence type="ECO:0000256" key="1">
    <source>
        <dbReference type="SAM" id="MobiDB-lite"/>
    </source>
</evidence>
<feature type="region of interest" description="Disordered" evidence="1">
    <location>
        <begin position="476"/>
        <end position="503"/>
    </location>
</feature>
<reference evidence="2" key="1">
    <citation type="journal article" date="2017" name="Mycologia">
        <title>Fusarium algeriense, sp. nov., a novel toxigenic crown rot pathogen of durum wheat from Algeria is nested in the Fusarium burgessii species complex.</title>
        <authorList>
            <person name="Laraba I."/>
            <person name="Keddad A."/>
            <person name="Boureghda H."/>
            <person name="Abdallah N."/>
            <person name="Vaughan M.M."/>
            <person name="Proctor R.H."/>
            <person name="Busman M."/>
            <person name="O'Donnell K."/>
        </authorList>
    </citation>
    <scope>NUCLEOTIDE SEQUENCE</scope>
    <source>
        <strain evidence="2">NRRL 25174</strain>
    </source>
</reference>
<evidence type="ECO:0008006" key="4">
    <source>
        <dbReference type="Google" id="ProtNLM"/>
    </source>
</evidence>
<feature type="compositionally biased region" description="Low complexity" evidence="1">
    <location>
        <begin position="482"/>
        <end position="492"/>
    </location>
</feature>
<dbReference type="Proteomes" id="UP000730481">
    <property type="component" value="Unassembled WGS sequence"/>
</dbReference>
<dbReference type="CDD" id="cd09917">
    <property type="entry name" value="F-box_SF"/>
    <property type="match status" value="1"/>
</dbReference>
<accession>A0A9P5A522</accession>
<protein>
    <recommendedName>
        <fullName evidence="4">F-box domain-containing protein</fullName>
    </recommendedName>
</protein>
<comment type="caution">
    <text evidence="2">The sequence shown here is derived from an EMBL/GenBank/DDBJ whole genome shotgun (WGS) entry which is preliminary data.</text>
</comment>
<reference evidence="2" key="2">
    <citation type="submission" date="2020-02" db="EMBL/GenBank/DDBJ databases">
        <title>Identification and distribution of gene clusters putatively required for synthesis of sphingolipid metabolism inhibitors in phylogenetically diverse species of the filamentous fungus Fusarium.</title>
        <authorList>
            <person name="Kim H.-S."/>
            <person name="Busman M."/>
            <person name="Brown D.W."/>
            <person name="Divon H."/>
            <person name="Uhlig S."/>
            <person name="Proctor R.H."/>
        </authorList>
    </citation>
    <scope>NUCLEOTIDE SEQUENCE</scope>
    <source>
        <strain evidence="2">NRRL 25174</strain>
    </source>
</reference>
<dbReference type="AlphaFoldDB" id="A0A9P5A522"/>
<organism evidence="2 3">
    <name type="scientific">Fusarium beomiforme</name>
    <dbReference type="NCBI Taxonomy" id="44412"/>
    <lineage>
        <taxon>Eukaryota</taxon>
        <taxon>Fungi</taxon>
        <taxon>Dikarya</taxon>
        <taxon>Ascomycota</taxon>
        <taxon>Pezizomycotina</taxon>
        <taxon>Sordariomycetes</taxon>
        <taxon>Hypocreomycetidae</taxon>
        <taxon>Hypocreales</taxon>
        <taxon>Nectriaceae</taxon>
        <taxon>Fusarium</taxon>
        <taxon>Fusarium burgessii species complex</taxon>
    </lineage>
</organism>
<sequence length="503" mass="57251">MSIDSAPSGTLETLPLELRTQIASHLVASNSTKSIHSLASTCKSFHDFFVPFAVQSYSTVGIGRSHPWPRNKHLKFLRHIALSRPELARHVQTLNLHSCYTESLGKDTGFTIQADEWPVYKRVIRETFPSEDQSEIRLEWIKGLEEEWEDASIALLLAVCSNVKTLIYRTPIKPSIFLSVLNAGINNHSGTKAGISVSRLENIRHQDNHRRKLGLYETWKFDDDIINLLQMPSLRSYGFINSSLSEDCYGVTDQVPKKSLSIDSISFIDSFCPIGVLESLTDMYSSLRAFTYTRGQDKKVRYDMTPRDIIRAMRPYSDTLEYLHIDSVDPWHQEYFDIPPLPFWTYVGVELKELRKLKHLTLLIDCLKGIFNPFGVYPDDDYCKDEQLKTLPPPPFAECIPEQLEQLEIRGCTPEDLPRLTELVKALGSFPKLQYVRFAFKDDDGWKEKPKDVVIQPCGPAFDMMQSDQGALPWPEVVERTSPSPSSAAGPAKRSFFPGWSLP</sequence>
<dbReference type="EMBL" id="PVQB02001184">
    <property type="protein sequence ID" value="KAF4332086.1"/>
    <property type="molecule type" value="Genomic_DNA"/>
</dbReference>